<keyword evidence="1" id="KW-0472">Membrane</keyword>
<dbReference type="Proteomes" id="UP000199377">
    <property type="component" value="Unassembled WGS sequence"/>
</dbReference>
<evidence type="ECO:0000256" key="1">
    <source>
        <dbReference type="SAM" id="Phobius"/>
    </source>
</evidence>
<name>A0A1I3CNI4_9RHOB</name>
<dbReference type="InterPro" id="IPR054839">
    <property type="entry name" value="puhB_PGC"/>
</dbReference>
<protein>
    <submittedName>
        <fullName evidence="3">PH domain-containing protein</fullName>
    </submittedName>
</protein>
<feature type="transmembrane region" description="Helical" evidence="1">
    <location>
        <begin position="71"/>
        <end position="94"/>
    </location>
</feature>
<dbReference type="RefSeq" id="WP_092857917.1">
    <property type="nucleotide sequence ID" value="NZ_FOQH01000002.1"/>
</dbReference>
<gene>
    <name evidence="3" type="ORF">SAMN05216258_102110</name>
</gene>
<dbReference type="InterPro" id="IPR005182">
    <property type="entry name" value="YdbS-like_PH"/>
</dbReference>
<keyword evidence="1" id="KW-0812">Transmembrane</keyword>
<dbReference type="EMBL" id="FOQH01000002">
    <property type="protein sequence ID" value="SFH76057.1"/>
    <property type="molecule type" value="Genomic_DNA"/>
</dbReference>
<dbReference type="AlphaFoldDB" id="A0A1I3CNI4"/>
<keyword evidence="1" id="KW-1133">Transmembrane helix</keyword>
<sequence>MTHDDYHVEPVRGLPGVPPEGERILWQGAPDWRALALEAMGLRWVMAYFAALAVWRLAVDLDRDPVAGLQGAALFLVLGIAACAILAGIAWVLAKATVYTITTRRVAMRIGAALTVTLNLPYRWIGAVDLKRGPFGAGDLSLALIGSDRISYFVCWPHVRPWHMRRTQPTLRCIPQPETVARLLAETAEARLEEQAFEAAGARAPAALAAE</sequence>
<dbReference type="Pfam" id="PF03703">
    <property type="entry name" value="bPH_2"/>
    <property type="match status" value="1"/>
</dbReference>
<organism evidence="3 4">
    <name type="scientific">Albimonas pacifica</name>
    <dbReference type="NCBI Taxonomy" id="1114924"/>
    <lineage>
        <taxon>Bacteria</taxon>
        <taxon>Pseudomonadati</taxon>
        <taxon>Pseudomonadota</taxon>
        <taxon>Alphaproteobacteria</taxon>
        <taxon>Rhodobacterales</taxon>
        <taxon>Paracoccaceae</taxon>
        <taxon>Albimonas</taxon>
    </lineage>
</organism>
<dbReference type="OrthoDB" id="7345733at2"/>
<dbReference type="NCBIfam" id="NF040894">
    <property type="entry name" value="puhB_PGC"/>
    <property type="match status" value="1"/>
</dbReference>
<dbReference type="STRING" id="1114924.SAMN05216258_102110"/>
<proteinExistence type="predicted"/>
<feature type="domain" description="YdbS-like PH" evidence="2">
    <location>
        <begin position="95"/>
        <end position="183"/>
    </location>
</feature>
<feature type="transmembrane region" description="Helical" evidence="1">
    <location>
        <begin position="41"/>
        <end position="59"/>
    </location>
</feature>
<evidence type="ECO:0000259" key="2">
    <source>
        <dbReference type="Pfam" id="PF03703"/>
    </source>
</evidence>
<accession>A0A1I3CNI4</accession>
<evidence type="ECO:0000313" key="3">
    <source>
        <dbReference type="EMBL" id="SFH76057.1"/>
    </source>
</evidence>
<evidence type="ECO:0000313" key="4">
    <source>
        <dbReference type="Proteomes" id="UP000199377"/>
    </source>
</evidence>
<keyword evidence="4" id="KW-1185">Reference proteome</keyword>
<reference evidence="3 4" key="1">
    <citation type="submission" date="2016-10" db="EMBL/GenBank/DDBJ databases">
        <authorList>
            <person name="de Groot N.N."/>
        </authorList>
    </citation>
    <scope>NUCLEOTIDE SEQUENCE [LARGE SCALE GENOMIC DNA]</scope>
    <source>
        <strain evidence="3 4">CGMCC 1.11030</strain>
    </source>
</reference>
<feature type="transmembrane region" description="Helical" evidence="1">
    <location>
        <begin position="106"/>
        <end position="125"/>
    </location>
</feature>